<evidence type="ECO:0000313" key="3">
    <source>
        <dbReference type="Proteomes" id="UP000265618"/>
    </source>
</evidence>
<dbReference type="OrthoDB" id="265717at2759"/>
<feature type="region of interest" description="Disordered" evidence="1">
    <location>
        <begin position="63"/>
        <end position="83"/>
    </location>
</feature>
<dbReference type="AlphaFoldDB" id="A0A9K3DA28"/>
<gene>
    <name evidence="2" type="ORF">KIPB_013245</name>
</gene>
<reference evidence="2 3" key="1">
    <citation type="journal article" date="2018" name="PLoS ONE">
        <title>The draft genome of Kipferlia bialata reveals reductive genome evolution in fornicate parasites.</title>
        <authorList>
            <person name="Tanifuji G."/>
            <person name="Takabayashi S."/>
            <person name="Kume K."/>
            <person name="Takagi M."/>
            <person name="Nakayama T."/>
            <person name="Kamikawa R."/>
            <person name="Inagaki Y."/>
            <person name="Hashimoto T."/>
        </authorList>
    </citation>
    <scope>NUCLEOTIDE SEQUENCE [LARGE SCALE GENOMIC DNA]</scope>
    <source>
        <strain evidence="2">NY0173</strain>
    </source>
</reference>
<keyword evidence="3" id="KW-1185">Reference proteome</keyword>
<sequence>MAPLYELRPVEGRDMGVFALQDLERGQCILRETPAIPMGDRRPFTHDMVEGLSEEQRAEFWSLDTQTEGEGEGERGQRILDTY</sequence>
<evidence type="ECO:0000313" key="2">
    <source>
        <dbReference type="EMBL" id="GIQ90445.1"/>
    </source>
</evidence>
<dbReference type="Proteomes" id="UP000265618">
    <property type="component" value="Unassembled WGS sequence"/>
</dbReference>
<evidence type="ECO:0000256" key="1">
    <source>
        <dbReference type="SAM" id="MobiDB-lite"/>
    </source>
</evidence>
<protein>
    <submittedName>
        <fullName evidence="2">Uncharacterized protein</fullName>
    </submittedName>
</protein>
<comment type="caution">
    <text evidence="2">The sequence shown here is derived from an EMBL/GenBank/DDBJ whole genome shotgun (WGS) entry which is preliminary data.</text>
</comment>
<name>A0A9K3DA28_9EUKA</name>
<proteinExistence type="predicted"/>
<organism evidence="2 3">
    <name type="scientific">Kipferlia bialata</name>
    <dbReference type="NCBI Taxonomy" id="797122"/>
    <lineage>
        <taxon>Eukaryota</taxon>
        <taxon>Metamonada</taxon>
        <taxon>Carpediemonas-like organisms</taxon>
        <taxon>Kipferlia</taxon>
    </lineage>
</organism>
<accession>A0A9K3DA28</accession>
<dbReference type="EMBL" id="BDIP01006193">
    <property type="protein sequence ID" value="GIQ90445.1"/>
    <property type="molecule type" value="Genomic_DNA"/>
</dbReference>
<feature type="compositionally biased region" description="Basic and acidic residues" evidence="1">
    <location>
        <begin position="72"/>
        <end position="83"/>
    </location>
</feature>
<feature type="non-terminal residue" evidence="2">
    <location>
        <position position="83"/>
    </location>
</feature>